<dbReference type="PATRIC" id="fig|1203606.4.peg.293"/>
<reference evidence="1 2" key="1">
    <citation type="submission" date="2013-01" db="EMBL/GenBank/DDBJ databases">
        <title>The Genome Sequence of Butyricicoccus pullicaecorum 1.2.</title>
        <authorList>
            <consortium name="The Broad Institute Genome Sequencing Platform"/>
            <person name="Earl A."/>
            <person name="Ward D."/>
            <person name="Feldgarden M."/>
            <person name="Gevers D."/>
            <person name="Van Immerseel F."/>
            <person name="Eeckhaut V."/>
            <person name="Walker B."/>
            <person name="Young S.K."/>
            <person name="Zeng Q."/>
            <person name="Gargeya S."/>
            <person name="Fitzgerald M."/>
            <person name="Haas B."/>
            <person name="Abouelleil A."/>
            <person name="Alvarado L."/>
            <person name="Arachchi H.M."/>
            <person name="Berlin A.M."/>
            <person name="Chapman S.B."/>
            <person name="Dewar J."/>
            <person name="Goldberg J."/>
            <person name="Griggs A."/>
            <person name="Gujja S."/>
            <person name="Hansen M."/>
            <person name="Howarth C."/>
            <person name="Imamovic A."/>
            <person name="Larimer J."/>
            <person name="McCowan C."/>
            <person name="Murphy C."/>
            <person name="Neiman D."/>
            <person name="Pearson M."/>
            <person name="Priest M."/>
            <person name="Roberts A."/>
            <person name="Saif S."/>
            <person name="Shea T."/>
            <person name="Sisk P."/>
            <person name="Sykes S."/>
            <person name="Wortman J."/>
            <person name="Nusbaum C."/>
            <person name="Birren B."/>
        </authorList>
    </citation>
    <scope>NUCLEOTIDE SEQUENCE [LARGE SCALE GENOMIC DNA]</scope>
    <source>
        <strain evidence="1 2">1.2</strain>
    </source>
</reference>
<dbReference type="InterPro" id="IPR021145">
    <property type="entry name" value="Portal_protein_SPP1_Gp6-like"/>
</dbReference>
<protein>
    <submittedName>
        <fullName evidence="1">SPP1 family phage portal protein</fullName>
    </submittedName>
</protein>
<evidence type="ECO:0000313" key="1">
    <source>
        <dbReference type="EMBL" id="EOQ39627.1"/>
    </source>
</evidence>
<dbReference type="HOGENOM" id="CLU_041766_0_0_9"/>
<dbReference type="RefSeq" id="WP_016146530.1">
    <property type="nucleotide sequence ID" value="NZ_KB976103.1"/>
</dbReference>
<dbReference type="eggNOG" id="ENOG502Z7ZB">
    <property type="taxonomic scope" value="Bacteria"/>
</dbReference>
<gene>
    <name evidence="1" type="ORF">HMPREF1526_00321</name>
</gene>
<comment type="caution">
    <text evidence="1">The sequence shown here is derived from an EMBL/GenBank/DDBJ whole genome shotgun (WGS) entry which is preliminary data.</text>
</comment>
<name>R8W8Y6_9FIRM</name>
<keyword evidence="2" id="KW-1185">Reference proteome</keyword>
<accession>R8W8Y6</accession>
<dbReference type="AlphaFoldDB" id="R8W8Y6"/>
<sequence>MFVTETERVSQIIAQGARNGLHETEFFAREIVAWMHSPQRREQIDGWRYYHGDHDILRRKRTALGADGKPMVIDNLPNHHVIDNQYAKMVDQKVDYLLGNPFSITADNPDYAQMLGQYLNSTFARTLKYIAEEALCGGIAWMFVCYDDAGTLCFRHFPAYEILPFWSDDDHTKLDAACRLYLQEVWDGLTKKYIHKVELYRADGIYRYVLDGSTLVPDVALGTYSPYIVMQGDQTQPDVPYAWERFPLVPFKANKQEIPLIRRVRSLQDGLNLLLSDFQNRMEEDSRNTILILREYDGENLGEFRRNLAAYGAVKVRGEGGVESLAVEVSAQNYQAIVELFHKALVENARGLDAKDDRMSGNPNQMNIQSMYADIDLDANGMEVEFQAALDEVLWFIRQDAKTHGAGDFEQDACKIVFNRDVPVSTSETIQNCQNSVGLLSDETILANHPFVTDVRAEMERIRRERQQVSGDAWGVEDGS</sequence>
<dbReference type="Proteomes" id="UP000013981">
    <property type="component" value="Unassembled WGS sequence"/>
</dbReference>
<organism evidence="1 2">
    <name type="scientific">Butyricicoccus pullicaecorum 1.2</name>
    <dbReference type="NCBI Taxonomy" id="1203606"/>
    <lineage>
        <taxon>Bacteria</taxon>
        <taxon>Bacillati</taxon>
        <taxon>Bacillota</taxon>
        <taxon>Clostridia</taxon>
        <taxon>Eubacteriales</taxon>
        <taxon>Butyricicoccaceae</taxon>
        <taxon>Butyricicoccus</taxon>
    </lineage>
</organism>
<evidence type="ECO:0000313" key="2">
    <source>
        <dbReference type="Proteomes" id="UP000013981"/>
    </source>
</evidence>
<dbReference type="Pfam" id="PF05133">
    <property type="entry name" value="SPP1_portal"/>
    <property type="match status" value="1"/>
</dbReference>
<proteinExistence type="predicted"/>
<dbReference type="EMBL" id="AQOB01000002">
    <property type="protein sequence ID" value="EOQ39627.1"/>
    <property type="molecule type" value="Genomic_DNA"/>
</dbReference>